<keyword evidence="4" id="KW-0028">Amino-acid biosynthesis</keyword>
<evidence type="ECO:0000256" key="5">
    <source>
        <dbReference type="ARBA" id="ARBA00023304"/>
    </source>
</evidence>
<dbReference type="PROSITE" id="PS50206">
    <property type="entry name" value="RHODANESE_3"/>
    <property type="match status" value="1"/>
</dbReference>
<dbReference type="CDD" id="cd04878">
    <property type="entry name" value="ACT_AHAS"/>
    <property type="match status" value="1"/>
</dbReference>
<comment type="similarity">
    <text evidence="3">Belongs to the acetolactate synthase small subunit family.</text>
</comment>
<reference evidence="6" key="1">
    <citation type="submission" date="2020-11" db="EMBL/GenBank/DDBJ databases">
        <authorList>
            <person name="Tran Van P."/>
        </authorList>
    </citation>
    <scope>NUCLEOTIDE SEQUENCE</scope>
</reference>
<evidence type="ECO:0000256" key="3">
    <source>
        <dbReference type="ARBA" id="ARBA00006341"/>
    </source>
</evidence>
<dbReference type="InterPro" id="IPR054480">
    <property type="entry name" value="AHAS_small-like_ACT"/>
</dbReference>
<dbReference type="PROSITE" id="PS51671">
    <property type="entry name" value="ACT"/>
    <property type="match status" value="1"/>
</dbReference>
<feature type="non-terminal residue" evidence="6">
    <location>
        <position position="247"/>
    </location>
</feature>
<gene>
    <name evidence="6" type="ORF">CTOB1V02_LOCUS15308</name>
</gene>
<dbReference type="Gene3D" id="3.30.70.260">
    <property type="match status" value="1"/>
</dbReference>
<dbReference type="InterPro" id="IPR001763">
    <property type="entry name" value="Rhodanese-like_dom"/>
</dbReference>
<dbReference type="PANTHER" id="PTHR30239">
    <property type="entry name" value="ACETOLACTATE SYNTHASE SMALL SUBUNIT"/>
    <property type="match status" value="1"/>
</dbReference>
<dbReference type="Pfam" id="PF22629">
    <property type="entry name" value="ACT_AHAS_ss"/>
    <property type="match status" value="1"/>
</dbReference>
<sequence length="247" mass="27279">METLANQAANQAVLRLTVKNHPGVMSHVCGLFTRRSYNLEGIMVRPIRESGGENSRMWLLVNEEEKLEQVIRQTEKLVDVLDVEQHTVAGSIRNMKANPLIYLTLLLSLSSSVAIAAEADTSTNDSAGNEAAESEAPQRFVPPLTAAGKALLDDVNQRITNINTEELQAILKDHPETQVIDVRTPQEISLLGGHIDAPRHRNIMRSWIELQIDTIIPDKDAPIVVYCGVNQRSPLAADTLMKLGYTN</sequence>
<comment type="pathway">
    <text evidence="1">Amino-acid biosynthesis; L-isoleucine biosynthesis; L-isoleucine from 2-oxobutanoate: step 1/4.</text>
</comment>
<dbReference type="GO" id="GO:0005829">
    <property type="term" value="C:cytosol"/>
    <property type="evidence" value="ECO:0007669"/>
    <property type="project" value="TreeGrafter"/>
</dbReference>
<comment type="pathway">
    <text evidence="2">Amino-acid biosynthesis; L-valine biosynthesis; L-valine from pyruvate: step 1/4.</text>
</comment>
<dbReference type="OrthoDB" id="566238at2759"/>
<protein>
    <submittedName>
        <fullName evidence="6">Uncharacterized protein</fullName>
    </submittedName>
</protein>
<dbReference type="SUPFAM" id="SSF52821">
    <property type="entry name" value="Rhodanese/Cell cycle control phosphatase"/>
    <property type="match status" value="1"/>
</dbReference>
<dbReference type="InterPro" id="IPR002912">
    <property type="entry name" value="ACT_dom"/>
</dbReference>
<dbReference type="InterPro" id="IPR036873">
    <property type="entry name" value="Rhodanese-like_dom_sf"/>
</dbReference>
<proteinExistence type="inferred from homology"/>
<evidence type="ECO:0000256" key="2">
    <source>
        <dbReference type="ARBA" id="ARBA00005025"/>
    </source>
</evidence>
<dbReference type="CDD" id="cd00158">
    <property type="entry name" value="RHOD"/>
    <property type="match status" value="1"/>
</dbReference>
<name>A0A7R8WVA0_9CRUS</name>
<dbReference type="InterPro" id="IPR039557">
    <property type="entry name" value="AHAS_ACT"/>
</dbReference>
<dbReference type="GO" id="GO:0009097">
    <property type="term" value="P:isoleucine biosynthetic process"/>
    <property type="evidence" value="ECO:0007669"/>
    <property type="project" value="UniProtKB-UniPathway"/>
</dbReference>
<dbReference type="NCBIfam" id="TIGR00119">
    <property type="entry name" value="acolac_sm"/>
    <property type="match status" value="1"/>
</dbReference>
<dbReference type="GO" id="GO:1990610">
    <property type="term" value="F:acetolactate synthase regulator activity"/>
    <property type="evidence" value="ECO:0007669"/>
    <property type="project" value="InterPro"/>
</dbReference>
<keyword evidence="5" id="KW-0100">Branched-chain amino acid biosynthesis</keyword>
<organism evidence="6">
    <name type="scientific">Cyprideis torosa</name>
    <dbReference type="NCBI Taxonomy" id="163714"/>
    <lineage>
        <taxon>Eukaryota</taxon>
        <taxon>Metazoa</taxon>
        <taxon>Ecdysozoa</taxon>
        <taxon>Arthropoda</taxon>
        <taxon>Crustacea</taxon>
        <taxon>Oligostraca</taxon>
        <taxon>Ostracoda</taxon>
        <taxon>Podocopa</taxon>
        <taxon>Podocopida</taxon>
        <taxon>Cytherocopina</taxon>
        <taxon>Cytheroidea</taxon>
        <taxon>Cytherideidae</taxon>
        <taxon>Cyprideis</taxon>
    </lineage>
</organism>
<dbReference type="InterPro" id="IPR045865">
    <property type="entry name" value="ACT-like_dom_sf"/>
</dbReference>
<dbReference type="PANTHER" id="PTHR30239:SF4">
    <property type="entry name" value="ACETOLACTATE SYNTHASE ISOZYME 1 SMALL SUBUNIT"/>
    <property type="match status" value="1"/>
</dbReference>
<dbReference type="GO" id="GO:0009099">
    <property type="term" value="P:L-valine biosynthetic process"/>
    <property type="evidence" value="ECO:0007669"/>
    <property type="project" value="UniProtKB-UniPathway"/>
</dbReference>
<evidence type="ECO:0000256" key="1">
    <source>
        <dbReference type="ARBA" id="ARBA00004974"/>
    </source>
</evidence>
<evidence type="ECO:0000256" key="4">
    <source>
        <dbReference type="ARBA" id="ARBA00022605"/>
    </source>
</evidence>
<dbReference type="Gene3D" id="3.40.250.10">
    <property type="entry name" value="Rhodanese-like domain"/>
    <property type="match status" value="1"/>
</dbReference>
<dbReference type="UniPathway" id="UPA00049">
    <property type="reaction ID" value="UER00059"/>
</dbReference>
<dbReference type="AlphaFoldDB" id="A0A7R8WVA0"/>
<evidence type="ECO:0000313" key="6">
    <source>
        <dbReference type="EMBL" id="CAD7237493.1"/>
    </source>
</evidence>
<dbReference type="GO" id="GO:0003984">
    <property type="term" value="F:acetolactate synthase activity"/>
    <property type="evidence" value="ECO:0007669"/>
    <property type="project" value="TreeGrafter"/>
</dbReference>
<dbReference type="UniPathway" id="UPA00047">
    <property type="reaction ID" value="UER00055"/>
</dbReference>
<accession>A0A7R8WVA0</accession>
<dbReference type="InterPro" id="IPR004789">
    <property type="entry name" value="Acetalactate_synth_ssu"/>
</dbReference>
<dbReference type="EMBL" id="OB688634">
    <property type="protein sequence ID" value="CAD7237493.1"/>
    <property type="molecule type" value="Genomic_DNA"/>
</dbReference>
<dbReference type="Pfam" id="PF00581">
    <property type="entry name" value="Rhodanese"/>
    <property type="match status" value="1"/>
</dbReference>
<dbReference type="SUPFAM" id="SSF55021">
    <property type="entry name" value="ACT-like"/>
    <property type="match status" value="1"/>
</dbReference>